<accession>A0A6C0BCF6</accession>
<reference evidence="1" key="1">
    <citation type="journal article" date="2020" name="Nature">
        <title>Giant virus diversity and host interactions through global metagenomics.</title>
        <authorList>
            <person name="Schulz F."/>
            <person name="Roux S."/>
            <person name="Paez-Espino D."/>
            <person name="Jungbluth S."/>
            <person name="Walsh D.A."/>
            <person name="Denef V.J."/>
            <person name="McMahon K.D."/>
            <person name="Konstantinidis K.T."/>
            <person name="Eloe-Fadrosh E.A."/>
            <person name="Kyrpides N.C."/>
            <person name="Woyke T."/>
        </authorList>
    </citation>
    <scope>NUCLEOTIDE SEQUENCE</scope>
    <source>
        <strain evidence="1">GVMAG-M-3300010158-60</strain>
    </source>
</reference>
<dbReference type="EMBL" id="MN739107">
    <property type="protein sequence ID" value="QHS89249.1"/>
    <property type="molecule type" value="Genomic_DNA"/>
</dbReference>
<sequence length="272" mass="31083">MLPLTLEEIVKAVKEQYKTPEPTWQRADPTQADYEALRKEALSTDPFDKLQFRKKLWTLFEEGNAELLCKACEYGRVVILRPKGEDLGISWPFWGRILQGFNMPSVRILWFVVPVPRLLPDLHEHVGPEHVNGGYTFPCNLDAVVIYRKEEATRVLIHEMLHATCTDDRSLPVEITEAKTETFAELFLVAYASKGSLALASKLWPLQAQWIQDLNTKLVKDHGVASLKDYSARYTVAREVELRKLGIELPKVSHKMMTSSRFTSPGLDKFLT</sequence>
<name>A0A6C0BCF6_9ZZZZ</name>
<dbReference type="AlphaFoldDB" id="A0A6C0BCF6"/>
<protein>
    <submittedName>
        <fullName evidence="1">Uncharacterized protein</fullName>
    </submittedName>
</protein>
<organism evidence="1">
    <name type="scientific">viral metagenome</name>
    <dbReference type="NCBI Taxonomy" id="1070528"/>
    <lineage>
        <taxon>unclassified sequences</taxon>
        <taxon>metagenomes</taxon>
        <taxon>organismal metagenomes</taxon>
    </lineage>
</organism>
<proteinExistence type="predicted"/>
<evidence type="ECO:0000313" key="1">
    <source>
        <dbReference type="EMBL" id="QHS89249.1"/>
    </source>
</evidence>